<feature type="region of interest" description="Disordered" evidence="1">
    <location>
        <begin position="1"/>
        <end position="38"/>
    </location>
</feature>
<name>A0A645JNH0_9ZZZZ</name>
<reference evidence="2" key="1">
    <citation type="submission" date="2019-08" db="EMBL/GenBank/DDBJ databases">
        <authorList>
            <person name="Kucharzyk K."/>
            <person name="Murdoch R.W."/>
            <person name="Higgins S."/>
            <person name="Loffler F."/>
        </authorList>
    </citation>
    <scope>NUCLEOTIDE SEQUENCE</scope>
</reference>
<dbReference type="EMBL" id="VSSQ01147211">
    <property type="protein sequence ID" value="MPN65205.1"/>
    <property type="molecule type" value="Genomic_DNA"/>
</dbReference>
<accession>A0A645JNH0</accession>
<evidence type="ECO:0000256" key="1">
    <source>
        <dbReference type="SAM" id="MobiDB-lite"/>
    </source>
</evidence>
<protein>
    <submittedName>
        <fullName evidence="2">Uncharacterized protein</fullName>
    </submittedName>
</protein>
<sequence length="99" mass="10502">MALGLDPGDEQTMLRKPRHPKDGVFAGGLGSRPLRPGHRRRQVVCGDSLADGHRRQAAAPAAERALRPPVYQRAAQAARTGAVAPIFLNAGVRSAAGFR</sequence>
<comment type="caution">
    <text evidence="2">The sequence shown here is derived from an EMBL/GenBank/DDBJ whole genome shotgun (WGS) entry which is preliminary data.</text>
</comment>
<gene>
    <name evidence="2" type="ORF">SDC9_212984</name>
</gene>
<organism evidence="2">
    <name type="scientific">bioreactor metagenome</name>
    <dbReference type="NCBI Taxonomy" id="1076179"/>
    <lineage>
        <taxon>unclassified sequences</taxon>
        <taxon>metagenomes</taxon>
        <taxon>ecological metagenomes</taxon>
    </lineage>
</organism>
<proteinExistence type="predicted"/>
<evidence type="ECO:0000313" key="2">
    <source>
        <dbReference type="EMBL" id="MPN65205.1"/>
    </source>
</evidence>
<dbReference type="AlphaFoldDB" id="A0A645JNH0"/>